<evidence type="ECO:0000313" key="2">
    <source>
        <dbReference type="EMBL" id="QBF81601.1"/>
    </source>
</evidence>
<organism evidence="2 3">
    <name type="scientific">Shewanella maritima</name>
    <dbReference type="NCBI Taxonomy" id="2520507"/>
    <lineage>
        <taxon>Bacteria</taxon>
        <taxon>Pseudomonadati</taxon>
        <taxon>Pseudomonadota</taxon>
        <taxon>Gammaproteobacteria</taxon>
        <taxon>Alteromonadales</taxon>
        <taxon>Shewanellaceae</taxon>
        <taxon>Shewanella</taxon>
    </lineage>
</organism>
<dbReference type="Pfam" id="PF01323">
    <property type="entry name" value="DSBA"/>
    <property type="match status" value="1"/>
</dbReference>
<reference evidence="2 3" key="1">
    <citation type="submission" date="2019-02" db="EMBL/GenBank/DDBJ databases">
        <title>Shewanella sp. D4-2 isolated from Dokdo Island.</title>
        <authorList>
            <person name="Baek K."/>
        </authorList>
    </citation>
    <scope>NUCLEOTIDE SEQUENCE [LARGE SCALE GENOMIC DNA]</scope>
    <source>
        <strain evidence="2 3">D4-2</strain>
    </source>
</reference>
<dbReference type="Proteomes" id="UP000291106">
    <property type="component" value="Chromosome"/>
</dbReference>
<dbReference type="EMBL" id="CP036200">
    <property type="protein sequence ID" value="QBF81601.1"/>
    <property type="molecule type" value="Genomic_DNA"/>
</dbReference>
<dbReference type="PANTHER" id="PTHR13887:SF41">
    <property type="entry name" value="THIOREDOXIN SUPERFAMILY PROTEIN"/>
    <property type="match status" value="1"/>
</dbReference>
<dbReference type="PANTHER" id="PTHR13887">
    <property type="entry name" value="GLUTATHIONE S-TRANSFERASE KAPPA"/>
    <property type="match status" value="1"/>
</dbReference>
<sequence length="214" mass="23948">MTQKIKLDIISDVVCPWCIVGYNHLNAAIEQLGIQDKVEIEWHPFELNPDMPPEGEELRTHVARKYGASRADSDRARANIAAAGAKYGFEFNYSDDMKMVNTFDAHVLLDYAKQLGKQTDLKMRLFAAFFTEAKDVSDRSVLIEQAAAVGIDAEQARNALNDEQLQQAVRQQESHWQQLGISSVPTVVFNRTSALNGAHPQETFAQVLQELAKS</sequence>
<evidence type="ECO:0000313" key="3">
    <source>
        <dbReference type="Proteomes" id="UP000291106"/>
    </source>
</evidence>
<dbReference type="RefSeq" id="WP_130597575.1">
    <property type="nucleotide sequence ID" value="NZ_CP036200.1"/>
</dbReference>
<protein>
    <submittedName>
        <fullName evidence="2">DsbA family oxidoreductase</fullName>
    </submittedName>
</protein>
<dbReference type="CDD" id="cd03024">
    <property type="entry name" value="DsbA_FrnE"/>
    <property type="match status" value="1"/>
</dbReference>
<gene>
    <name evidence="2" type="ORF">EXU30_02005</name>
</gene>
<name>A0A411PDK3_9GAMM</name>
<dbReference type="Gene3D" id="3.40.30.10">
    <property type="entry name" value="Glutaredoxin"/>
    <property type="match status" value="1"/>
</dbReference>
<dbReference type="OrthoDB" id="9799122at2"/>
<dbReference type="GO" id="GO:0016491">
    <property type="term" value="F:oxidoreductase activity"/>
    <property type="evidence" value="ECO:0007669"/>
    <property type="project" value="InterPro"/>
</dbReference>
<dbReference type="InterPro" id="IPR001853">
    <property type="entry name" value="DSBA-like_thioredoxin_dom"/>
</dbReference>
<accession>A0A411PDK3</accession>
<keyword evidence="3" id="KW-1185">Reference proteome</keyword>
<proteinExistence type="predicted"/>
<dbReference type="AlphaFoldDB" id="A0A411PDK3"/>
<dbReference type="KEGG" id="smai:EXU30_02005"/>
<evidence type="ECO:0000259" key="1">
    <source>
        <dbReference type="Pfam" id="PF01323"/>
    </source>
</evidence>
<dbReference type="InterPro" id="IPR036249">
    <property type="entry name" value="Thioredoxin-like_sf"/>
</dbReference>
<feature type="domain" description="DSBA-like thioredoxin" evidence="1">
    <location>
        <begin position="7"/>
        <end position="209"/>
    </location>
</feature>
<dbReference type="SUPFAM" id="SSF52833">
    <property type="entry name" value="Thioredoxin-like"/>
    <property type="match status" value="1"/>
</dbReference>